<evidence type="ECO:0000256" key="2">
    <source>
        <dbReference type="ARBA" id="ARBA00022664"/>
    </source>
</evidence>
<feature type="region of interest" description="Disordered" evidence="6">
    <location>
        <begin position="68"/>
        <end position="92"/>
    </location>
</feature>
<evidence type="ECO:0000256" key="5">
    <source>
        <dbReference type="PROSITE-ProRule" id="PRU00221"/>
    </source>
</evidence>
<evidence type="ECO:0000256" key="6">
    <source>
        <dbReference type="SAM" id="MobiDB-lite"/>
    </source>
</evidence>
<dbReference type="SUPFAM" id="SSF50978">
    <property type="entry name" value="WD40 repeat-like"/>
    <property type="match status" value="1"/>
</dbReference>
<sequence length="430" mass="46944">MQRPLQDQQVEVLPQSLLLPLIISQLKHYGYHAAAKYVADTTEISLSFEPSTRLAELTFIGQRTKDTLGEPSDQLLPSTDLSLTASSSNPADGSGVLDLDAAVKPEASKAAPDYTSWFTTLHRLGCRALAFAPDGRYIATGSQDTTLKILDTQRIVTQHNEASEERKVIRTLYDHTAAVNDIKFHPNGNILASGSDDCQIKLFDMNKMHVKRAFRYLADAYPIRSLCFHPSGDYLISGTDHHAVRIYDIHTMRCFIPSNPADHHSGGIIKVAYSPLGTNFATCSQDGSIKLYDTVSSRCINTIPNAHGGSPVTSVLFSKNSKYLLSAGMDSIGRLWDMTSGKVLVQYTGASLQTDKTDLIFTHNEEYVVGADDESSSLVLWDARTGALLTKLGGHTKQLLAIASSPVDAGVMTASNDFRARYWNIKALGS</sequence>
<dbReference type="Pfam" id="PF00400">
    <property type="entry name" value="WD40"/>
    <property type="match status" value="6"/>
</dbReference>
<evidence type="ECO:0000313" key="7">
    <source>
        <dbReference type="EMBL" id="KAH6591023.1"/>
    </source>
</evidence>
<dbReference type="SMART" id="SM00320">
    <property type="entry name" value="WD40"/>
    <property type="match status" value="6"/>
</dbReference>
<feature type="repeat" description="WD" evidence="5">
    <location>
        <begin position="392"/>
        <end position="430"/>
    </location>
</feature>
<evidence type="ECO:0000313" key="8">
    <source>
        <dbReference type="Proteomes" id="UP001648503"/>
    </source>
</evidence>
<organism evidence="7 8">
    <name type="scientific">Batrachochytrium salamandrivorans</name>
    <dbReference type="NCBI Taxonomy" id="1357716"/>
    <lineage>
        <taxon>Eukaryota</taxon>
        <taxon>Fungi</taxon>
        <taxon>Fungi incertae sedis</taxon>
        <taxon>Chytridiomycota</taxon>
        <taxon>Chytridiomycota incertae sedis</taxon>
        <taxon>Chytridiomycetes</taxon>
        <taxon>Rhizophydiales</taxon>
        <taxon>Rhizophydiales incertae sedis</taxon>
        <taxon>Batrachochytrium</taxon>
    </lineage>
</organism>
<dbReference type="EMBL" id="JAFCIX010000418">
    <property type="protein sequence ID" value="KAH6591023.1"/>
    <property type="molecule type" value="Genomic_DNA"/>
</dbReference>
<keyword evidence="8" id="KW-1185">Reference proteome</keyword>
<feature type="compositionally biased region" description="Polar residues" evidence="6">
    <location>
        <begin position="75"/>
        <end position="91"/>
    </location>
</feature>
<name>A0ABQ8F341_9FUNG</name>
<protein>
    <recommendedName>
        <fullName evidence="4">Cleavage stimulation factor 50 kDa subunit</fullName>
    </recommendedName>
</protein>
<feature type="repeat" description="WD" evidence="5">
    <location>
        <begin position="312"/>
        <end position="346"/>
    </location>
</feature>
<dbReference type="PANTHER" id="PTHR44133:SF2">
    <property type="entry name" value="CLEAVAGE STIMULATION FACTOR SUBUNIT 1"/>
    <property type="match status" value="1"/>
</dbReference>
<dbReference type="InterPro" id="IPR036322">
    <property type="entry name" value="WD40_repeat_dom_sf"/>
</dbReference>
<dbReference type="PROSITE" id="PS50082">
    <property type="entry name" value="WD_REPEATS_2"/>
    <property type="match status" value="6"/>
</dbReference>
<proteinExistence type="predicted"/>
<dbReference type="PANTHER" id="PTHR44133">
    <property type="entry name" value="CLEAVAGE STIMULATION FACTOR SUBUNIT 1"/>
    <property type="match status" value="1"/>
</dbReference>
<feature type="repeat" description="WD" evidence="5">
    <location>
        <begin position="261"/>
        <end position="302"/>
    </location>
</feature>
<comment type="subcellular location">
    <subcellularLocation>
        <location evidence="1">Nucleus</location>
    </subcellularLocation>
</comment>
<feature type="repeat" description="WD" evidence="5">
    <location>
        <begin position="216"/>
        <end position="251"/>
    </location>
</feature>
<feature type="repeat" description="WD" evidence="5">
    <location>
        <begin position="119"/>
        <end position="151"/>
    </location>
</feature>
<dbReference type="InterPro" id="IPR015943">
    <property type="entry name" value="WD40/YVTN_repeat-like_dom_sf"/>
</dbReference>
<dbReference type="PROSITE" id="PS50294">
    <property type="entry name" value="WD_REPEATS_REGION"/>
    <property type="match status" value="3"/>
</dbReference>
<evidence type="ECO:0000256" key="1">
    <source>
        <dbReference type="ARBA" id="ARBA00004123"/>
    </source>
</evidence>
<keyword evidence="5" id="KW-0853">WD repeat</keyword>
<feature type="repeat" description="WD" evidence="5">
    <location>
        <begin position="172"/>
        <end position="213"/>
    </location>
</feature>
<dbReference type="InterPro" id="IPR044633">
    <property type="entry name" value="CstF1-like"/>
</dbReference>
<keyword evidence="2" id="KW-0507">mRNA processing</keyword>
<evidence type="ECO:0000256" key="3">
    <source>
        <dbReference type="ARBA" id="ARBA00023242"/>
    </source>
</evidence>
<comment type="caution">
    <text evidence="7">The sequence shown here is derived from an EMBL/GenBank/DDBJ whole genome shotgun (WGS) entry which is preliminary data.</text>
</comment>
<accession>A0ABQ8F341</accession>
<dbReference type="InterPro" id="IPR038184">
    <property type="entry name" value="CSTF1_dimer_sf"/>
</dbReference>
<dbReference type="Proteomes" id="UP001648503">
    <property type="component" value="Unassembled WGS sequence"/>
</dbReference>
<dbReference type="InterPro" id="IPR001680">
    <property type="entry name" value="WD40_rpt"/>
</dbReference>
<dbReference type="CDD" id="cd00200">
    <property type="entry name" value="WD40"/>
    <property type="match status" value="1"/>
</dbReference>
<dbReference type="Gene3D" id="1.20.960.50">
    <property type="entry name" value="Cleavage stimulation factor subunit 1, dimerisation domain"/>
    <property type="match status" value="1"/>
</dbReference>
<gene>
    <name evidence="7" type="ORF">BASA50_009024</name>
</gene>
<keyword evidence="3" id="KW-0539">Nucleus</keyword>
<reference evidence="7 8" key="1">
    <citation type="submission" date="2021-02" db="EMBL/GenBank/DDBJ databases">
        <title>Variation within the Batrachochytrium salamandrivorans European outbreak.</title>
        <authorList>
            <person name="Kelly M."/>
            <person name="Pasmans F."/>
            <person name="Shea T.P."/>
            <person name="Munoz J.F."/>
            <person name="Carranza S."/>
            <person name="Cuomo C.A."/>
            <person name="Martel A."/>
        </authorList>
    </citation>
    <scope>NUCLEOTIDE SEQUENCE [LARGE SCALE GENOMIC DNA]</scope>
    <source>
        <strain evidence="7 8">AMFP18/2</strain>
    </source>
</reference>
<dbReference type="Gene3D" id="2.130.10.10">
    <property type="entry name" value="YVTN repeat-like/Quinoprotein amine dehydrogenase"/>
    <property type="match status" value="3"/>
</dbReference>
<evidence type="ECO:0000256" key="4">
    <source>
        <dbReference type="ARBA" id="ARBA00029851"/>
    </source>
</evidence>